<organism evidence="2 3">
    <name type="scientific">Tangfeifania diversioriginum</name>
    <dbReference type="NCBI Taxonomy" id="1168035"/>
    <lineage>
        <taxon>Bacteria</taxon>
        <taxon>Pseudomonadati</taxon>
        <taxon>Bacteroidota</taxon>
        <taxon>Bacteroidia</taxon>
        <taxon>Marinilabiliales</taxon>
        <taxon>Prolixibacteraceae</taxon>
        <taxon>Tangfeifania</taxon>
    </lineage>
</organism>
<accession>A0A1M6LJC5</accession>
<dbReference type="Proteomes" id="UP000184050">
    <property type="component" value="Unassembled WGS sequence"/>
</dbReference>
<dbReference type="OrthoDB" id="1805474at2"/>
<proteinExistence type="predicted"/>
<keyword evidence="1" id="KW-0051">Antiviral defense</keyword>
<dbReference type="Gene3D" id="3.30.70.2660">
    <property type="match status" value="1"/>
</dbReference>
<dbReference type="EMBL" id="FQZE01000027">
    <property type="protein sequence ID" value="SHJ71297.1"/>
    <property type="molecule type" value="Genomic_DNA"/>
</dbReference>
<dbReference type="InterPro" id="IPR013422">
    <property type="entry name" value="CRISPR-assoc_prot_Cas5_N"/>
</dbReference>
<evidence type="ECO:0000313" key="3">
    <source>
        <dbReference type="Proteomes" id="UP000184050"/>
    </source>
</evidence>
<dbReference type="NCBIfam" id="TIGR02593">
    <property type="entry name" value="CRISPR_cas5"/>
    <property type="match status" value="1"/>
</dbReference>
<dbReference type="STRING" id="1168035.SAMN05444280_12712"/>
<keyword evidence="3" id="KW-1185">Reference proteome</keyword>
<dbReference type="RefSeq" id="WP_073171645.1">
    <property type="nucleotide sequence ID" value="NZ_FQZE01000027.1"/>
</dbReference>
<sequence length="236" mass="27302">MDALLLKISGNWGHFKKVDTNNNPLTHDFITKTALIGLIGAVNGIERQQMKELFPQLSEDLLYSVALNNQVRKESWGFTLRSVKVNLEKSPWQFEFLKRPDFMVVIALQNNRSQNVFEKFCTNIEHENACYNPTLGLANCPADLYFISRATASDKKIGDFVTKGFISKYHQIEIGNDFNFRIGFEKIPTFQNNDFWNDPDKYAELAYCSGESCFKVKNGEYYDVKTPNEETQWYMI</sequence>
<evidence type="ECO:0000313" key="2">
    <source>
        <dbReference type="EMBL" id="SHJ71297.1"/>
    </source>
</evidence>
<reference evidence="2 3" key="1">
    <citation type="submission" date="2016-11" db="EMBL/GenBank/DDBJ databases">
        <authorList>
            <person name="Jaros S."/>
            <person name="Januszkiewicz K."/>
            <person name="Wedrychowicz H."/>
        </authorList>
    </citation>
    <scope>NUCLEOTIDE SEQUENCE [LARGE SCALE GENOMIC DNA]</scope>
    <source>
        <strain evidence="2 3">DSM 27063</strain>
    </source>
</reference>
<dbReference type="InterPro" id="IPR021124">
    <property type="entry name" value="CRISPR-assoc_prot_Cas5"/>
</dbReference>
<dbReference type="GO" id="GO:0051607">
    <property type="term" value="P:defense response to virus"/>
    <property type="evidence" value="ECO:0007669"/>
    <property type="project" value="UniProtKB-KW"/>
</dbReference>
<evidence type="ECO:0000256" key="1">
    <source>
        <dbReference type="ARBA" id="ARBA00023118"/>
    </source>
</evidence>
<dbReference type="GO" id="GO:0043571">
    <property type="term" value="P:maintenance of CRISPR repeat elements"/>
    <property type="evidence" value="ECO:0007669"/>
    <property type="project" value="InterPro"/>
</dbReference>
<gene>
    <name evidence="2" type="ORF">SAMN05444280_12712</name>
</gene>
<name>A0A1M6LJC5_9BACT</name>
<dbReference type="AlphaFoldDB" id="A0A1M6LJC5"/>
<dbReference type="Pfam" id="PF09704">
    <property type="entry name" value="Cas_Cas5d"/>
    <property type="match status" value="1"/>
</dbReference>
<protein>
    <submittedName>
        <fullName evidence="2">CRISPR-associated protein Cas5, subtype I-B/HMARI</fullName>
    </submittedName>
</protein>